<dbReference type="NCBIfam" id="NF004852">
    <property type="entry name" value="PRK06203.1"/>
    <property type="match status" value="1"/>
</dbReference>
<dbReference type="EMBL" id="BMKM01000001">
    <property type="protein sequence ID" value="GGE06910.1"/>
    <property type="molecule type" value="Genomic_DNA"/>
</dbReference>
<evidence type="ECO:0000259" key="7">
    <source>
        <dbReference type="Pfam" id="PF24621"/>
    </source>
</evidence>
<evidence type="ECO:0000313" key="8">
    <source>
        <dbReference type="EMBL" id="GGE06910.1"/>
    </source>
</evidence>
<dbReference type="Pfam" id="PF01761">
    <property type="entry name" value="DHQ_synthase"/>
    <property type="match status" value="1"/>
</dbReference>
<comment type="caution">
    <text evidence="8">The sequence shown here is derived from an EMBL/GenBank/DDBJ whole genome shotgun (WGS) entry which is preliminary data.</text>
</comment>
<accession>A0A8H9KVW0</accession>
<keyword evidence="3" id="KW-0520">NAD</keyword>
<keyword evidence="5" id="KW-0456">Lyase</keyword>
<evidence type="ECO:0000256" key="2">
    <source>
        <dbReference type="ARBA" id="ARBA00022605"/>
    </source>
</evidence>
<dbReference type="PANTHER" id="PTHR43622">
    <property type="entry name" value="3-DEHYDROQUINATE SYNTHASE"/>
    <property type="match status" value="1"/>
</dbReference>
<dbReference type="GO" id="GO:0008652">
    <property type="term" value="P:amino acid biosynthetic process"/>
    <property type="evidence" value="ECO:0007669"/>
    <property type="project" value="UniProtKB-KW"/>
</dbReference>
<name>A0A8H9KVW0_9SPHI</name>
<feature type="domain" description="3-dehydroquinate synthase C-terminal" evidence="7">
    <location>
        <begin position="198"/>
        <end position="330"/>
    </location>
</feature>
<evidence type="ECO:0000259" key="6">
    <source>
        <dbReference type="Pfam" id="PF01761"/>
    </source>
</evidence>
<evidence type="ECO:0000256" key="3">
    <source>
        <dbReference type="ARBA" id="ARBA00023027"/>
    </source>
</evidence>
<reference evidence="8" key="2">
    <citation type="submission" date="2020-09" db="EMBL/GenBank/DDBJ databases">
        <authorList>
            <person name="Sun Q."/>
            <person name="Zhou Y."/>
        </authorList>
    </citation>
    <scope>NUCLEOTIDE SEQUENCE</scope>
    <source>
        <strain evidence="8">CGMCC 1.15966</strain>
    </source>
</reference>
<dbReference type="PANTHER" id="PTHR43622:SF7">
    <property type="entry name" value="3-DEHYDROQUINATE SYNTHASE, CHLOROPLASTIC"/>
    <property type="match status" value="1"/>
</dbReference>
<feature type="domain" description="3-dehydroquinate synthase N-terminal" evidence="6">
    <location>
        <begin position="84"/>
        <end position="195"/>
    </location>
</feature>
<dbReference type="CDD" id="cd08198">
    <property type="entry name" value="DHQS-like"/>
    <property type="match status" value="1"/>
</dbReference>
<dbReference type="SUPFAM" id="SSF56796">
    <property type="entry name" value="Dehydroquinate synthase-like"/>
    <property type="match status" value="1"/>
</dbReference>
<dbReference type="Proteomes" id="UP000614460">
    <property type="component" value="Unassembled WGS sequence"/>
</dbReference>
<dbReference type="GO" id="GO:0009073">
    <property type="term" value="P:aromatic amino acid family biosynthetic process"/>
    <property type="evidence" value="ECO:0007669"/>
    <property type="project" value="UniProtKB-KW"/>
</dbReference>
<proteinExistence type="predicted"/>
<dbReference type="InterPro" id="IPR056179">
    <property type="entry name" value="DHQS_C"/>
</dbReference>
<reference evidence="8" key="1">
    <citation type="journal article" date="2014" name="Int. J. Syst. Evol. Microbiol.">
        <title>Complete genome sequence of Corynebacterium casei LMG S-19264T (=DSM 44701T), isolated from a smear-ripened cheese.</title>
        <authorList>
            <consortium name="US DOE Joint Genome Institute (JGI-PGF)"/>
            <person name="Walter F."/>
            <person name="Albersmeier A."/>
            <person name="Kalinowski J."/>
            <person name="Ruckert C."/>
        </authorList>
    </citation>
    <scope>NUCLEOTIDE SEQUENCE</scope>
    <source>
        <strain evidence="8">CGMCC 1.15966</strain>
    </source>
</reference>
<keyword evidence="4" id="KW-0057">Aromatic amino acid biosynthesis</keyword>
<organism evidence="8 9">
    <name type="scientific">Sphingobacterium cellulitidis</name>
    <dbReference type="NCBI Taxonomy" id="1768011"/>
    <lineage>
        <taxon>Bacteria</taxon>
        <taxon>Pseudomonadati</taxon>
        <taxon>Bacteroidota</taxon>
        <taxon>Sphingobacteriia</taxon>
        <taxon>Sphingobacteriales</taxon>
        <taxon>Sphingobacteriaceae</taxon>
        <taxon>Sphingobacterium</taxon>
    </lineage>
</organism>
<sequence length="393" mass="44328">MERVLEQKFTIEYQYNIFFTKGLFSLGNNLFKDFLAKHSNPGFKQKILFVIDAGFMDKHPNLAEQIHNYFMESEDFILSSEPLVIPGGEICKNDCNCLDSIIQAVDQYGIDRHSYIVGIGGGAILDLVGYAAAISHRGIKHIRIPTTVLSQNDSGVGVKNSVNYKGKKNFLGTFTPAKAVFNDYEFLQTLDERSWIAGVSEAIKVALIKDLSFYEWIENNAAKIKERNSAEMEDLIYRCADKHLEHIRNGDPFELGSSRPLDFGHWSAHKLEQMTDFQVLHGEAVSIGIAIDVLYSYLIGNISEKEAIRVVSLLNTLGLPIYHPILDSEEARFILLSGLLDFQEHLGGKLTVVLLEKLGKGKDYHHLDYDLIIQAIDFLKNFCQNQNPVYEAS</sequence>
<keyword evidence="2" id="KW-0028">Amino-acid biosynthesis</keyword>
<dbReference type="AlphaFoldDB" id="A0A8H9KVW0"/>
<keyword evidence="9" id="KW-1185">Reference proteome</keyword>
<dbReference type="Pfam" id="PF24621">
    <property type="entry name" value="DHQS_C"/>
    <property type="match status" value="1"/>
</dbReference>
<dbReference type="RefSeq" id="WP_182498105.1">
    <property type="nucleotide sequence ID" value="NZ_BMKM01000001.1"/>
</dbReference>
<gene>
    <name evidence="8" type="primary">aroB</name>
    <name evidence="8" type="ORF">GCM10011516_00800</name>
</gene>
<evidence type="ECO:0000256" key="1">
    <source>
        <dbReference type="ARBA" id="ARBA00001911"/>
    </source>
</evidence>
<dbReference type="Gene3D" id="1.20.1090.10">
    <property type="entry name" value="Dehydroquinate synthase-like - alpha domain"/>
    <property type="match status" value="1"/>
</dbReference>
<protein>
    <submittedName>
        <fullName evidence="8">3-dehydroquinate synthase</fullName>
    </submittedName>
</protein>
<evidence type="ECO:0000256" key="4">
    <source>
        <dbReference type="ARBA" id="ARBA00023141"/>
    </source>
</evidence>
<comment type="cofactor">
    <cofactor evidence="1">
        <name>NAD(+)</name>
        <dbReference type="ChEBI" id="CHEBI:57540"/>
    </cofactor>
</comment>
<dbReference type="Gene3D" id="3.40.50.1970">
    <property type="match status" value="1"/>
</dbReference>
<dbReference type="InterPro" id="IPR050071">
    <property type="entry name" value="Dehydroquinate_synthase"/>
</dbReference>
<dbReference type="GO" id="GO:0003856">
    <property type="term" value="F:3-dehydroquinate synthase activity"/>
    <property type="evidence" value="ECO:0007669"/>
    <property type="project" value="TreeGrafter"/>
</dbReference>
<dbReference type="InterPro" id="IPR030960">
    <property type="entry name" value="DHQS/DOIS_N"/>
</dbReference>
<evidence type="ECO:0000313" key="9">
    <source>
        <dbReference type="Proteomes" id="UP000614460"/>
    </source>
</evidence>
<evidence type="ECO:0000256" key="5">
    <source>
        <dbReference type="ARBA" id="ARBA00023239"/>
    </source>
</evidence>